<accession>A0A1Q9D643</accession>
<feature type="compositionally biased region" description="Basic residues" evidence="1">
    <location>
        <begin position="177"/>
        <end position="186"/>
    </location>
</feature>
<proteinExistence type="predicted"/>
<reference evidence="2 3" key="1">
    <citation type="submission" date="2016-02" db="EMBL/GenBank/DDBJ databases">
        <title>Genome analysis of coral dinoflagellate symbionts highlights evolutionary adaptations to a symbiotic lifestyle.</title>
        <authorList>
            <person name="Aranda M."/>
            <person name="Li Y."/>
            <person name="Liew Y.J."/>
            <person name="Baumgarten S."/>
            <person name="Simakov O."/>
            <person name="Wilson M."/>
            <person name="Piel J."/>
            <person name="Ashoor H."/>
            <person name="Bougouffa S."/>
            <person name="Bajic V.B."/>
            <person name="Ryu T."/>
            <person name="Ravasi T."/>
            <person name="Bayer T."/>
            <person name="Micklem G."/>
            <person name="Kim H."/>
            <person name="Bhak J."/>
            <person name="Lajeunesse T.C."/>
            <person name="Voolstra C.R."/>
        </authorList>
    </citation>
    <scope>NUCLEOTIDE SEQUENCE [LARGE SCALE GENOMIC DNA]</scope>
    <source>
        <strain evidence="2 3">CCMP2467</strain>
    </source>
</reference>
<comment type="caution">
    <text evidence="2">The sequence shown here is derived from an EMBL/GenBank/DDBJ whole genome shotgun (WGS) entry which is preliminary data.</text>
</comment>
<feature type="region of interest" description="Disordered" evidence="1">
    <location>
        <begin position="76"/>
        <end position="186"/>
    </location>
</feature>
<sequence>MVNCRNSDFGFAAWLGLTSTHQDLELAEARRALCNLQQKISLRYQPQDLLLPIVSIGAGNNCTSACPVEKHGLVLESTAPDPDHPNDALRTVHPHPEGGARSLNPPGRPAPTTDLMDDSTSIRESPAPKGRGKGKGKSKGDEGKGESTKRKDDKGKTKGKGKSGDRTRSPPSGRRDGLRRRLNATD</sequence>
<protein>
    <submittedName>
        <fullName evidence="2">Uncharacterized protein</fullName>
    </submittedName>
</protein>
<evidence type="ECO:0000313" key="2">
    <source>
        <dbReference type="EMBL" id="OLP90673.1"/>
    </source>
</evidence>
<organism evidence="2 3">
    <name type="scientific">Symbiodinium microadriaticum</name>
    <name type="common">Dinoflagellate</name>
    <name type="synonym">Zooxanthella microadriatica</name>
    <dbReference type="NCBI Taxonomy" id="2951"/>
    <lineage>
        <taxon>Eukaryota</taxon>
        <taxon>Sar</taxon>
        <taxon>Alveolata</taxon>
        <taxon>Dinophyceae</taxon>
        <taxon>Suessiales</taxon>
        <taxon>Symbiodiniaceae</taxon>
        <taxon>Symbiodinium</taxon>
    </lineage>
</organism>
<dbReference type="AlphaFoldDB" id="A0A1Q9D643"/>
<gene>
    <name evidence="2" type="ORF">AK812_SmicGene27729</name>
</gene>
<keyword evidence="3" id="KW-1185">Reference proteome</keyword>
<evidence type="ECO:0000313" key="3">
    <source>
        <dbReference type="Proteomes" id="UP000186817"/>
    </source>
</evidence>
<name>A0A1Q9D643_SYMMI</name>
<dbReference type="EMBL" id="LSRX01000699">
    <property type="protein sequence ID" value="OLP90673.1"/>
    <property type="molecule type" value="Genomic_DNA"/>
</dbReference>
<feature type="compositionally biased region" description="Basic and acidic residues" evidence="1">
    <location>
        <begin position="138"/>
        <end position="176"/>
    </location>
</feature>
<dbReference type="Proteomes" id="UP000186817">
    <property type="component" value="Unassembled WGS sequence"/>
</dbReference>
<evidence type="ECO:0000256" key="1">
    <source>
        <dbReference type="SAM" id="MobiDB-lite"/>
    </source>
</evidence>